<dbReference type="RefSeq" id="WP_342677216.1">
    <property type="nucleotide sequence ID" value="NZ_JBCGCU010000005.1"/>
</dbReference>
<organism evidence="2 3">
    <name type="scientific">Pseudoalteromonas qingdaonensis</name>
    <dbReference type="NCBI Taxonomy" id="3131913"/>
    <lineage>
        <taxon>Bacteria</taxon>
        <taxon>Pseudomonadati</taxon>
        <taxon>Pseudomonadota</taxon>
        <taxon>Gammaproteobacteria</taxon>
        <taxon>Alteromonadales</taxon>
        <taxon>Pseudoalteromonadaceae</taxon>
        <taxon>Pseudoalteromonas</taxon>
    </lineage>
</organism>
<proteinExistence type="predicted"/>
<evidence type="ECO:0008006" key="4">
    <source>
        <dbReference type="Google" id="ProtNLM"/>
    </source>
</evidence>
<name>A0ABU9MYD1_9GAMM</name>
<keyword evidence="3" id="KW-1185">Reference proteome</keyword>
<feature type="chain" id="PRO_5046474113" description="DUF2946 domain-containing protein" evidence="1">
    <location>
        <begin position="24"/>
        <end position="112"/>
    </location>
</feature>
<keyword evidence="1" id="KW-0732">Signal</keyword>
<dbReference type="EMBL" id="JBCGCU010000005">
    <property type="protein sequence ID" value="MEM0514958.1"/>
    <property type="molecule type" value="Genomic_DNA"/>
</dbReference>
<dbReference type="Proteomes" id="UP001447008">
    <property type="component" value="Unassembled WGS sequence"/>
</dbReference>
<feature type="signal peptide" evidence="1">
    <location>
        <begin position="1"/>
        <end position="23"/>
    </location>
</feature>
<evidence type="ECO:0000256" key="1">
    <source>
        <dbReference type="SAM" id="SignalP"/>
    </source>
</evidence>
<gene>
    <name evidence="2" type="ORF">WCN91_05885</name>
</gene>
<evidence type="ECO:0000313" key="3">
    <source>
        <dbReference type="Proteomes" id="UP001447008"/>
    </source>
</evidence>
<comment type="caution">
    <text evidence="2">The sequence shown here is derived from an EMBL/GenBank/DDBJ whole genome shotgun (WGS) entry which is preliminary data.</text>
</comment>
<accession>A0ABU9MYD1</accession>
<protein>
    <recommendedName>
        <fullName evidence="4">DUF2946 domain-containing protein</fullName>
    </recommendedName>
</protein>
<reference evidence="2 3" key="1">
    <citation type="submission" date="2024-03" db="EMBL/GenBank/DDBJ databases">
        <title>Pseudoalteromonas qingdaonensis sp. nov., isolated from the intestines of marine benthic organisms.</title>
        <authorList>
            <person name="Lin X."/>
            <person name="Fang S."/>
            <person name="Hu X."/>
        </authorList>
    </citation>
    <scope>NUCLEOTIDE SEQUENCE [LARGE SCALE GENOMIC DNA]</scope>
    <source>
        <strain evidence="2 3">YIC-827</strain>
    </source>
</reference>
<sequence length="112" mass="12700">MRKFIVHLVTFCLLLSLFSGAAAASMEKQCTHMQDQQRVMQMMDHDMGADQDHDCCQQTAQCACPDTLCHSQVFLSYQLIIANSDYVFTPPMTVQHSPMRRSTSLFRPPINA</sequence>
<evidence type="ECO:0000313" key="2">
    <source>
        <dbReference type="EMBL" id="MEM0514958.1"/>
    </source>
</evidence>